<dbReference type="AlphaFoldDB" id="A0A2P8GBG4"/>
<organism evidence="1 2">
    <name type="scientific">Dyadobacter jiangsuensis</name>
    <dbReference type="NCBI Taxonomy" id="1591085"/>
    <lineage>
        <taxon>Bacteria</taxon>
        <taxon>Pseudomonadati</taxon>
        <taxon>Bacteroidota</taxon>
        <taxon>Cytophagia</taxon>
        <taxon>Cytophagales</taxon>
        <taxon>Spirosomataceae</taxon>
        <taxon>Dyadobacter</taxon>
    </lineage>
</organism>
<dbReference type="Proteomes" id="UP000241964">
    <property type="component" value="Unassembled WGS sequence"/>
</dbReference>
<gene>
    <name evidence="1" type="ORF">CLV60_103178</name>
</gene>
<evidence type="ECO:0000313" key="1">
    <source>
        <dbReference type="EMBL" id="PSL31312.1"/>
    </source>
</evidence>
<proteinExistence type="predicted"/>
<reference evidence="1 2" key="1">
    <citation type="submission" date="2018-03" db="EMBL/GenBank/DDBJ databases">
        <title>Genomic Encyclopedia of Archaeal and Bacterial Type Strains, Phase II (KMG-II): from individual species to whole genera.</title>
        <authorList>
            <person name="Goeker M."/>
        </authorList>
    </citation>
    <scope>NUCLEOTIDE SEQUENCE [LARGE SCALE GENOMIC DNA]</scope>
    <source>
        <strain evidence="1 2">DSM 29057</strain>
    </source>
</reference>
<name>A0A2P8GBG4_9BACT</name>
<protein>
    <submittedName>
        <fullName evidence="1">Uncharacterized protein</fullName>
    </submittedName>
</protein>
<accession>A0A2P8GBG4</accession>
<evidence type="ECO:0000313" key="2">
    <source>
        <dbReference type="Proteomes" id="UP000241964"/>
    </source>
</evidence>
<sequence>MKQTPVENFVIFVALLLLYVQTSAQHYLVADGVGGGRLKGRVLWADVGKLPCKLSEVGIDTGYLTVSFPYYIFTFQNSSGIDPFLIFS</sequence>
<dbReference type="EMBL" id="PYAS01000003">
    <property type="protein sequence ID" value="PSL31312.1"/>
    <property type="molecule type" value="Genomic_DNA"/>
</dbReference>
<comment type="caution">
    <text evidence="1">The sequence shown here is derived from an EMBL/GenBank/DDBJ whole genome shotgun (WGS) entry which is preliminary data.</text>
</comment>
<keyword evidence="2" id="KW-1185">Reference proteome</keyword>